<evidence type="ECO:0000313" key="4">
    <source>
        <dbReference type="Proteomes" id="UP000192872"/>
    </source>
</evidence>
<dbReference type="SUPFAM" id="SSF82649">
    <property type="entry name" value="SufE/NifU"/>
    <property type="match status" value="1"/>
</dbReference>
<comment type="caution">
    <text evidence="3">The sequence shown here is derived from an EMBL/GenBank/DDBJ whole genome shotgun (WGS) entry which is preliminary data.</text>
</comment>
<dbReference type="AlphaFoldDB" id="A0A1W9HQH2"/>
<dbReference type="PANTHER" id="PTHR43597">
    <property type="entry name" value="SULFUR ACCEPTOR PROTEIN CSDE"/>
    <property type="match status" value="1"/>
</dbReference>
<dbReference type="InterPro" id="IPR003808">
    <property type="entry name" value="Fe-S_metab-assoc_dom"/>
</dbReference>
<gene>
    <name evidence="3" type="ORF">A4S15_03135</name>
</gene>
<comment type="similarity">
    <text evidence="1">Belongs to the SufE family.</text>
</comment>
<dbReference type="EMBL" id="LWDL01000031">
    <property type="protein sequence ID" value="OQW49715.1"/>
    <property type="molecule type" value="Genomic_DNA"/>
</dbReference>
<dbReference type="Proteomes" id="UP000192872">
    <property type="component" value="Unassembled WGS sequence"/>
</dbReference>
<feature type="domain" description="Fe-S metabolism associated" evidence="2">
    <location>
        <begin position="10"/>
        <end position="133"/>
    </location>
</feature>
<name>A0A1W9HQH2_9HYPH</name>
<proteinExistence type="inferred from homology"/>
<dbReference type="PANTHER" id="PTHR43597:SF5">
    <property type="entry name" value="SUFE-LIKE PROTEIN 2, CHLOROPLASTIC"/>
    <property type="match status" value="1"/>
</dbReference>
<dbReference type="RefSeq" id="WP_376799938.1">
    <property type="nucleotide sequence ID" value="NZ_DBNB01000008.1"/>
</dbReference>
<evidence type="ECO:0000259" key="2">
    <source>
        <dbReference type="Pfam" id="PF02657"/>
    </source>
</evidence>
<organism evidence="3 4">
    <name type="scientific">Candidatus Raskinella chloraquaticus</name>
    <dbReference type="NCBI Taxonomy" id="1951219"/>
    <lineage>
        <taxon>Bacteria</taxon>
        <taxon>Pseudomonadati</taxon>
        <taxon>Pseudomonadota</taxon>
        <taxon>Alphaproteobacteria</taxon>
        <taxon>Hyphomicrobiales</taxon>
        <taxon>Phreatobacteraceae</taxon>
        <taxon>Candidatus Raskinella</taxon>
    </lineage>
</organism>
<dbReference type="STRING" id="1827387.A4S15_03135"/>
<dbReference type="Pfam" id="PF02657">
    <property type="entry name" value="SufE"/>
    <property type="match status" value="1"/>
</dbReference>
<evidence type="ECO:0000313" key="3">
    <source>
        <dbReference type="EMBL" id="OQW49715.1"/>
    </source>
</evidence>
<protein>
    <submittedName>
        <fullName evidence="3">Cysteine desufuration protein SufE</fullName>
    </submittedName>
</protein>
<evidence type="ECO:0000256" key="1">
    <source>
        <dbReference type="ARBA" id="ARBA00010282"/>
    </source>
</evidence>
<dbReference type="Gene3D" id="3.90.1010.10">
    <property type="match status" value="1"/>
</dbReference>
<accession>A0A1W9HQH2</accession>
<reference evidence="3 4" key="1">
    <citation type="journal article" date="2017" name="Water Res.">
        <title>Comammox in drinking water systems.</title>
        <authorList>
            <person name="Wang Y."/>
            <person name="Ma L."/>
            <person name="Mao Y."/>
            <person name="Jiang X."/>
            <person name="Xia Y."/>
            <person name="Yu K."/>
            <person name="Li B."/>
            <person name="Zhang T."/>
        </authorList>
    </citation>
    <scope>NUCLEOTIDE SEQUENCE [LARGE SCALE GENOMIC DNA]</scope>
    <source>
        <strain evidence="3">SG_bin8</strain>
    </source>
</reference>
<sequence>MNTSFADIKETLALIDDWEERYRFIIDLGRELPPLPEDRRTDAYKVRGCASQVWLVPEWRSSSEGPRFSYQGDSDAHIVRGLVAIVLALYDGRTREAVLHVDAKAEFDDLGLSQHLTAQRANGLFSMVERIKADAQAALAV</sequence>